<dbReference type="PATRIC" id="fig|1231377.3.peg.1638"/>
<evidence type="ECO:0000256" key="2">
    <source>
        <dbReference type="SAM" id="Phobius"/>
    </source>
</evidence>
<comment type="caution">
    <text evidence="3">The sequence shown here is derived from an EMBL/GenBank/DDBJ whole genome shotgun (WGS) entry which is preliminary data.</text>
</comment>
<feature type="compositionally biased region" description="Basic and acidic residues" evidence="1">
    <location>
        <begin position="52"/>
        <end position="74"/>
    </location>
</feature>
<dbReference type="RefSeq" id="WP_003136155.1">
    <property type="nucleotide sequence ID" value="NZ_AMQS01000027.1"/>
</dbReference>
<proteinExistence type="predicted"/>
<keyword evidence="2" id="KW-0472">Membrane</keyword>
<feature type="region of interest" description="Disordered" evidence="1">
    <location>
        <begin position="1"/>
        <end position="76"/>
    </location>
</feature>
<feature type="transmembrane region" description="Helical" evidence="2">
    <location>
        <begin position="198"/>
        <end position="223"/>
    </location>
</feature>
<organism evidence="3 4">
    <name type="scientific">Lactococcus garvieae DCC43</name>
    <dbReference type="NCBI Taxonomy" id="1231377"/>
    <lineage>
        <taxon>Bacteria</taxon>
        <taxon>Bacillati</taxon>
        <taxon>Bacillota</taxon>
        <taxon>Bacilli</taxon>
        <taxon>Lactobacillales</taxon>
        <taxon>Streptococcaceae</taxon>
        <taxon>Lactococcus</taxon>
    </lineage>
</organism>
<feature type="compositionally biased region" description="Acidic residues" evidence="1">
    <location>
        <begin position="33"/>
        <end position="51"/>
    </location>
</feature>
<feature type="transmembrane region" description="Helical" evidence="2">
    <location>
        <begin position="139"/>
        <end position="166"/>
    </location>
</feature>
<evidence type="ECO:0000313" key="3">
    <source>
        <dbReference type="EMBL" id="EKF51002.1"/>
    </source>
</evidence>
<keyword evidence="2" id="KW-1133">Transmembrane helix</keyword>
<dbReference type="AlphaFoldDB" id="K2QC04"/>
<feature type="compositionally biased region" description="Basic and acidic residues" evidence="1">
    <location>
        <begin position="1"/>
        <end position="10"/>
    </location>
</feature>
<name>K2QC04_9LACT</name>
<evidence type="ECO:0000313" key="4">
    <source>
        <dbReference type="Proteomes" id="UP000006787"/>
    </source>
</evidence>
<dbReference type="eggNOG" id="COG0515">
    <property type="taxonomic scope" value="Bacteria"/>
</dbReference>
<accession>K2QC04</accession>
<keyword evidence="2" id="KW-0812">Transmembrane</keyword>
<dbReference type="EMBL" id="AMQS01000027">
    <property type="protein sequence ID" value="EKF51002.1"/>
    <property type="molecule type" value="Genomic_DNA"/>
</dbReference>
<protein>
    <submittedName>
        <fullName evidence="3">Uncharacterized protein</fullName>
    </submittedName>
</protein>
<dbReference type="Proteomes" id="UP000006787">
    <property type="component" value="Unassembled WGS sequence"/>
</dbReference>
<sequence>MEENKIKDSEATTSESAEEIENEVSPEAVPELEVGEGEEVEVAESEAVEEVSEVKPEEELDHPAVETFSEEKETVPPVEPVVEAEAPVEEPTVEPKVSEKNYADEPFLADHHVKSSITPKWNWGAMAMPVFFGIANRSYLGLLSLLAIIPWIGWIFGIVWAIVFGINGERWALQNPDNRYRDEEEFRKVMDGWNRAGLVAFIIGVIAFVFVLLFFLVLGAAIFSNMGQLQY</sequence>
<evidence type="ECO:0000256" key="1">
    <source>
        <dbReference type="SAM" id="MobiDB-lite"/>
    </source>
</evidence>
<reference evidence="3 4" key="1">
    <citation type="journal article" date="2012" name="J. Bacteriol.">
        <title>Genome Sequence of the Bacteriocin-Producing Strain Lactococcus garvieae DCC43.</title>
        <authorList>
            <person name="Gabrielsen C."/>
            <person name="Brede D.A."/>
            <person name="Hernandez P.E."/>
            <person name="Nes I.F."/>
            <person name="Diep D.B."/>
        </authorList>
    </citation>
    <scope>NUCLEOTIDE SEQUENCE [LARGE SCALE GENOMIC DNA]</scope>
    <source>
        <strain evidence="3 4">DCC43</strain>
    </source>
</reference>
<gene>
    <name evidence="3" type="ORF">C426_1659</name>
</gene>